<feature type="domain" description="N-acetyltransferase" evidence="1">
    <location>
        <begin position="3"/>
        <end position="142"/>
    </location>
</feature>
<evidence type="ECO:0000313" key="3">
    <source>
        <dbReference type="Proteomes" id="UP000519439"/>
    </source>
</evidence>
<dbReference type="RefSeq" id="WP_245265246.1">
    <property type="nucleotide sequence ID" value="NZ_JACIDC010000019.1"/>
</dbReference>
<evidence type="ECO:0000313" key="2">
    <source>
        <dbReference type="EMBL" id="MBB4042095.1"/>
    </source>
</evidence>
<dbReference type="SUPFAM" id="SSF55729">
    <property type="entry name" value="Acyl-CoA N-acyltransferases (Nat)"/>
    <property type="match status" value="1"/>
</dbReference>
<dbReference type="GO" id="GO:0005840">
    <property type="term" value="C:ribosome"/>
    <property type="evidence" value="ECO:0007669"/>
    <property type="project" value="UniProtKB-KW"/>
</dbReference>
<dbReference type="Pfam" id="PF00583">
    <property type="entry name" value="Acetyltransf_1"/>
    <property type="match status" value="1"/>
</dbReference>
<evidence type="ECO:0000259" key="1">
    <source>
        <dbReference type="PROSITE" id="PS51186"/>
    </source>
</evidence>
<dbReference type="AlphaFoldDB" id="A0A7W6IIG2"/>
<comment type="caution">
    <text evidence="2">The sequence shown here is derived from an EMBL/GenBank/DDBJ whole genome shotgun (WGS) entry which is preliminary data.</text>
</comment>
<gene>
    <name evidence="2" type="ORF">GGR34_003780</name>
</gene>
<organism evidence="2 3">
    <name type="scientific">Microvirga flocculans</name>
    <dbReference type="NCBI Taxonomy" id="217168"/>
    <lineage>
        <taxon>Bacteria</taxon>
        <taxon>Pseudomonadati</taxon>
        <taxon>Pseudomonadota</taxon>
        <taxon>Alphaproteobacteria</taxon>
        <taxon>Hyphomicrobiales</taxon>
        <taxon>Methylobacteriaceae</taxon>
        <taxon>Microvirga</taxon>
    </lineage>
</organism>
<name>A0A7W6IIG2_9HYPH</name>
<dbReference type="Gene3D" id="3.40.630.30">
    <property type="match status" value="1"/>
</dbReference>
<dbReference type="Proteomes" id="UP000519439">
    <property type="component" value="Unassembled WGS sequence"/>
</dbReference>
<accession>A0A7W6IIG2</accession>
<keyword evidence="3" id="KW-1185">Reference proteome</keyword>
<reference evidence="2 3" key="1">
    <citation type="submission" date="2020-08" db="EMBL/GenBank/DDBJ databases">
        <title>Genomic Encyclopedia of Type Strains, Phase IV (KMG-IV): sequencing the most valuable type-strain genomes for metagenomic binning, comparative biology and taxonomic classification.</title>
        <authorList>
            <person name="Goeker M."/>
        </authorList>
    </citation>
    <scope>NUCLEOTIDE SEQUENCE [LARGE SCALE GENOMIC DNA]</scope>
    <source>
        <strain evidence="2 3">DSM 15743</strain>
    </source>
</reference>
<dbReference type="CDD" id="cd04301">
    <property type="entry name" value="NAT_SF"/>
    <property type="match status" value="1"/>
</dbReference>
<keyword evidence="2" id="KW-0687">Ribonucleoprotein</keyword>
<proteinExistence type="predicted"/>
<dbReference type="PROSITE" id="PS51186">
    <property type="entry name" value="GNAT"/>
    <property type="match status" value="1"/>
</dbReference>
<dbReference type="EMBL" id="JACIDC010000019">
    <property type="protein sequence ID" value="MBB4042095.1"/>
    <property type="molecule type" value="Genomic_DNA"/>
</dbReference>
<dbReference type="GO" id="GO:0016747">
    <property type="term" value="F:acyltransferase activity, transferring groups other than amino-acyl groups"/>
    <property type="evidence" value="ECO:0007669"/>
    <property type="project" value="InterPro"/>
</dbReference>
<dbReference type="InterPro" id="IPR016181">
    <property type="entry name" value="Acyl_CoA_acyltransferase"/>
</dbReference>
<protein>
    <submittedName>
        <fullName evidence="2">Ribosomal protein S18 acetylase RimI-like enzyme</fullName>
    </submittedName>
</protein>
<dbReference type="InterPro" id="IPR000182">
    <property type="entry name" value="GNAT_dom"/>
</dbReference>
<sequence>MAISIRRAERADVQAIARLHYRIWRETYRSLAPEEAYNVLTEAVRLSRWQDILVPEKHNLTILLAEANGQLAGFGVAGAPSHDIFKDRSEVKFLYVDGAFKRMGIGRKLLTTLARSIMNSGSTGLGIGVVLGNDPALHSMNS</sequence>
<keyword evidence="2" id="KW-0689">Ribosomal protein</keyword>